<evidence type="ECO:0000256" key="2">
    <source>
        <dbReference type="ARBA" id="ARBA00022448"/>
    </source>
</evidence>
<comment type="subcellular location">
    <subcellularLocation>
        <location evidence="1">Membrane</location>
    </subcellularLocation>
</comment>
<evidence type="ECO:0000256" key="11">
    <source>
        <dbReference type="SAM" id="MobiDB-lite"/>
    </source>
</evidence>
<keyword evidence="14" id="KW-1185">Reference proteome</keyword>
<evidence type="ECO:0000256" key="5">
    <source>
        <dbReference type="ARBA" id="ARBA00022737"/>
    </source>
</evidence>
<keyword evidence="6" id="KW-0106">Calcium</keyword>
<reference evidence="13 14" key="1">
    <citation type="submission" date="2024-02" db="EMBL/GenBank/DDBJ databases">
        <authorList>
            <person name="Chen Y."/>
            <person name="Shah S."/>
            <person name="Dougan E. K."/>
            <person name="Thang M."/>
            <person name="Chan C."/>
        </authorList>
    </citation>
    <scope>NUCLEOTIDE SEQUENCE [LARGE SCALE GENOMIC DNA]</scope>
</reference>
<dbReference type="Proteomes" id="UP001642484">
    <property type="component" value="Unassembled WGS sequence"/>
</dbReference>
<keyword evidence="9" id="KW-0446">Lipid-binding</keyword>
<sequence length="661" mass="73636">MFNCCCVGQEATEEAQSKQVAINGQSTNKYSRPDDGGDDQSETKTNANSPAGRRPSVRSTNQTSPREYHEVYENGVEHLAWLNQSLKHLWPEMSEAARAIAHSKVLPVIKSKLIAKGKGAITDVKFDQFTLGSQPVVLGPIQVSRMPRGSVRIRVLLDYRSDMHVGLDLDTSYGNWRFGMKDFRIVGEMVLRVRPHIPDSPGTGGVSIFFVDPPKVDFTFSGNMSFGNFPFIKEAIRHACDSIIADMFVLPNVASQHMSLTDLKMYPLVFSSPVPVGILRVTLVQTKLDAKDILLPEDQHAKKPTAGIFRRMASGVGKVLKGVAYAWEETEEFLERQVGSVIGVTTEPYMKWQLGQQVWMPDFKPGASFNFAMYDPEQHLQVSLWDRDLLSQDDLMGEIKPIQAIKAIMHSEESISLIIPGEEGRQAGTFSAKIEFLVTSPGLDSREGYVVVIRVREILQAGSGLKGKRLAVRATFKEEQILTKAGAGMLDITETIPAKAMLKKIQDNMKQEGVEETTIDKILDLTALQQSRIAMNRSLHFVVSNEDVKTEQVHLSLVDMDVYNQKKGKDRKATPRSPRPIEEDEDEVVASKEISLAELYGSTGFAMPGPFDFYSDMFGKIEVKMHVHLSGLEPCDTEFADNMAVDEDKMAAEVEEILQEM</sequence>
<gene>
    <name evidence="13" type="ORF">CCMP2556_LOCUS6603</name>
</gene>
<keyword evidence="8" id="KW-0445">Lipid transport</keyword>
<accession>A0ABP0IGT9</accession>
<dbReference type="InterPro" id="IPR051634">
    <property type="entry name" value="Extended_Synaptotagmin"/>
</dbReference>
<evidence type="ECO:0000256" key="4">
    <source>
        <dbReference type="ARBA" id="ARBA00022723"/>
    </source>
</evidence>
<dbReference type="EMBL" id="CAXAMN010002891">
    <property type="protein sequence ID" value="CAK9001801.1"/>
    <property type="molecule type" value="Genomic_DNA"/>
</dbReference>
<proteinExistence type="predicted"/>
<evidence type="ECO:0000256" key="3">
    <source>
        <dbReference type="ARBA" id="ARBA00022692"/>
    </source>
</evidence>
<name>A0ABP0IGT9_9DINO</name>
<dbReference type="PANTHER" id="PTHR45761:SF1">
    <property type="entry name" value="EXTENDED SYNAPTOTAGMIN-LIKE PROTEIN 2, ISOFORM C"/>
    <property type="match status" value="1"/>
</dbReference>
<dbReference type="InterPro" id="IPR039010">
    <property type="entry name" value="Synaptotagmin_SMP"/>
</dbReference>
<feature type="region of interest" description="Disordered" evidence="11">
    <location>
        <begin position="15"/>
        <end position="66"/>
    </location>
</feature>
<keyword evidence="4" id="KW-0479">Metal-binding</keyword>
<dbReference type="PANTHER" id="PTHR45761">
    <property type="entry name" value="EXTENDED SYNAPTOTAGMIN-LIKE PROTEIN 2, ISOFORM C"/>
    <property type="match status" value="1"/>
</dbReference>
<feature type="domain" description="SMP-LTD" evidence="12">
    <location>
        <begin position="75"/>
        <end position="259"/>
    </location>
</feature>
<comment type="caution">
    <text evidence="13">The sequence shown here is derived from an EMBL/GenBank/DDBJ whole genome shotgun (WGS) entry which is preliminary data.</text>
</comment>
<evidence type="ECO:0000256" key="9">
    <source>
        <dbReference type="ARBA" id="ARBA00023121"/>
    </source>
</evidence>
<keyword evidence="3" id="KW-0812">Transmembrane</keyword>
<dbReference type="Pfam" id="PF17047">
    <property type="entry name" value="SMP_LBD"/>
    <property type="match status" value="1"/>
</dbReference>
<keyword evidence="5" id="KW-0677">Repeat</keyword>
<dbReference type="CDD" id="cd21670">
    <property type="entry name" value="SMP_ESyt"/>
    <property type="match status" value="1"/>
</dbReference>
<evidence type="ECO:0000313" key="14">
    <source>
        <dbReference type="Proteomes" id="UP001642484"/>
    </source>
</evidence>
<keyword evidence="10" id="KW-0472">Membrane</keyword>
<feature type="compositionally biased region" description="Polar residues" evidence="11">
    <location>
        <begin position="17"/>
        <end position="30"/>
    </location>
</feature>
<keyword evidence="2" id="KW-0813">Transport</keyword>
<evidence type="ECO:0000256" key="8">
    <source>
        <dbReference type="ARBA" id="ARBA00023055"/>
    </source>
</evidence>
<evidence type="ECO:0000256" key="7">
    <source>
        <dbReference type="ARBA" id="ARBA00022989"/>
    </source>
</evidence>
<evidence type="ECO:0000256" key="10">
    <source>
        <dbReference type="ARBA" id="ARBA00023136"/>
    </source>
</evidence>
<evidence type="ECO:0000259" key="12">
    <source>
        <dbReference type="PROSITE" id="PS51847"/>
    </source>
</evidence>
<protein>
    <recommendedName>
        <fullName evidence="12">SMP-LTD domain-containing protein</fullName>
    </recommendedName>
</protein>
<evidence type="ECO:0000313" key="13">
    <source>
        <dbReference type="EMBL" id="CAK9001801.1"/>
    </source>
</evidence>
<organism evidence="13 14">
    <name type="scientific">Durusdinium trenchii</name>
    <dbReference type="NCBI Taxonomy" id="1381693"/>
    <lineage>
        <taxon>Eukaryota</taxon>
        <taxon>Sar</taxon>
        <taxon>Alveolata</taxon>
        <taxon>Dinophyceae</taxon>
        <taxon>Suessiales</taxon>
        <taxon>Symbiodiniaceae</taxon>
        <taxon>Durusdinium</taxon>
    </lineage>
</organism>
<evidence type="ECO:0000256" key="1">
    <source>
        <dbReference type="ARBA" id="ARBA00004370"/>
    </source>
</evidence>
<dbReference type="InterPro" id="IPR031468">
    <property type="entry name" value="SMP_LBD"/>
</dbReference>
<dbReference type="PROSITE" id="PS51847">
    <property type="entry name" value="SMP"/>
    <property type="match status" value="1"/>
</dbReference>
<evidence type="ECO:0000256" key="6">
    <source>
        <dbReference type="ARBA" id="ARBA00022837"/>
    </source>
</evidence>
<keyword evidence="7" id="KW-1133">Transmembrane helix</keyword>